<proteinExistence type="predicted"/>
<gene>
    <name evidence="1" type="ORF">UFOPK2958_00915</name>
</gene>
<accession>A0A6J6WW41</accession>
<reference evidence="1" key="1">
    <citation type="submission" date="2020-05" db="EMBL/GenBank/DDBJ databases">
        <authorList>
            <person name="Chiriac C."/>
            <person name="Salcher M."/>
            <person name="Ghai R."/>
            <person name="Kavagutti S V."/>
        </authorList>
    </citation>
    <scope>NUCLEOTIDE SEQUENCE</scope>
</reference>
<organism evidence="1">
    <name type="scientific">freshwater metagenome</name>
    <dbReference type="NCBI Taxonomy" id="449393"/>
    <lineage>
        <taxon>unclassified sequences</taxon>
        <taxon>metagenomes</taxon>
        <taxon>ecological metagenomes</taxon>
    </lineage>
</organism>
<evidence type="ECO:0000313" key="1">
    <source>
        <dbReference type="EMBL" id="CAB4787443.1"/>
    </source>
</evidence>
<protein>
    <submittedName>
        <fullName evidence="1">Unannotated protein</fullName>
    </submittedName>
</protein>
<name>A0A6J6WW41_9ZZZZ</name>
<sequence length="48" mass="5564">MSPCEFRLNISVIDNYTLFDVHEEHATRLKPAFGNDIGRLYVQDAYFG</sequence>
<dbReference type="EMBL" id="CAFAAB010000101">
    <property type="protein sequence ID" value="CAB4787443.1"/>
    <property type="molecule type" value="Genomic_DNA"/>
</dbReference>
<dbReference type="AlphaFoldDB" id="A0A6J6WW41"/>